<dbReference type="PANTHER" id="PTHR31391">
    <property type="entry name" value="B3 DOMAIN-CONTAINING PROTEIN OS11G0197600-RELATED"/>
    <property type="match status" value="1"/>
</dbReference>
<protein>
    <recommendedName>
        <fullName evidence="6">TF-B3 domain-containing protein</fullName>
    </recommendedName>
</protein>
<evidence type="ECO:0000313" key="7">
    <source>
        <dbReference type="EMBL" id="PNR51732.1"/>
    </source>
</evidence>
<feature type="compositionally biased region" description="Basic and acidic residues" evidence="5">
    <location>
        <begin position="820"/>
        <end position="829"/>
    </location>
</feature>
<keyword evidence="2" id="KW-0238">DNA-binding</keyword>
<feature type="region of interest" description="Disordered" evidence="5">
    <location>
        <begin position="1322"/>
        <end position="1361"/>
    </location>
</feature>
<dbReference type="CDD" id="cd10017">
    <property type="entry name" value="B3_DNA"/>
    <property type="match status" value="4"/>
</dbReference>
<dbReference type="Gene3D" id="2.40.330.10">
    <property type="entry name" value="DNA-binding pseudobarrel domain"/>
    <property type="match status" value="4"/>
</dbReference>
<dbReference type="SUPFAM" id="SSF101936">
    <property type="entry name" value="DNA-binding pseudobarrel domain"/>
    <property type="match status" value="4"/>
</dbReference>
<dbReference type="RefSeq" id="XP_024381079.1">
    <property type="nucleotide sequence ID" value="XM_024525311.2"/>
</dbReference>
<dbReference type="PaxDb" id="3218-PP1S97_269V6.1"/>
<feature type="region of interest" description="Disordered" evidence="5">
    <location>
        <begin position="642"/>
        <end position="697"/>
    </location>
</feature>
<gene>
    <name evidence="8" type="primary">LOC112284923</name>
    <name evidence="7" type="ORF">PHYPA_010920</name>
</gene>
<dbReference type="EnsemblPlants" id="Pp3c7_26690V3.2">
    <property type="protein sequence ID" value="Pp3c7_26690V3.2"/>
    <property type="gene ID" value="Pp3c7_26690"/>
</dbReference>
<dbReference type="RefSeq" id="XP_024381078.1">
    <property type="nucleotide sequence ID" value="XM_024525310.2"/>
</dbReference>
<feature type="compositionally biased region" description="Basic and acidic residues" evidence="5">
    <location>
        <begin position="661"/>
        <end position="697"/>
    </location>
</feature>
<dbReference type="InterPro" id="IPR015300">
    <property type="entry name" value="DNA-bd_pseudobarrel_sf"/>
</dbReference>
<dbReference type="SMART" id="SM01019">
    <property type="entry name" value="B3"/>
    <property type="match status" value="4"/>
</dbReference>
<feature type="domain" description="TF-B3" evidence="6">
    <location>
        <begin position="40"/>
        <end position="132"/>
    </location>
</feature>
<dbReference type="InterPro" id="IPR003340">
    <property type="entry name" value="B3_DNA-bd"/>
</dbReference>
<feature type="domain" description="TF-B3" evidence="6">
    <location>
        <begin position="305"/>
        <end position="400"/>
    </location>
</feature>
<dbReference type="EMBL" id="ABEU02000007">
    <property type="protein sequence ID" value="PNR51732.1"/>
    <property type="molecule type" value="Genomic_DNA"/>
</dbReference>
<feature type="region of interest" description="Disordered" evidence="5">
    <location>
        <begin position="218"/>
        <end position="256"/>
    </location>
</feature>
<dbReference type="Gramene" id="Pp3c7_26690V3.2">
    <property type="protein sequence ID" value="Pp3c7_26690V3.2"/>
    <property type="gene ID" value="Pp3c7_26690"/>
</dbReference>
<dbReference type="EnsemblPlants" id="Pp3c7_26690V3.1">
    <property type="protein sequence ID" value="Pp3c7_26690V3.1"/>
    <property type="gene ID" value="Pp3c7_26690"/>
</dbReference>
<evidence type="ECO:0000259" key="6">
    <source>
        <dbReference type="PROSITE" id="PS50863"/>
    </source>
</evidence>
<feature type="compositionally biased region" description="Basic and acidic residues" evidence="5">
    <location>
        <begin position="1231"/>
        <end position="1245"/>
    </location>
</feature>
<dbReference type="PROSITE" id="PS50863">
    <property type="entry name" value="B3"/>
    <property type="match status" value="3"/>
</dbReference>
<dbReference type="PANTHER" id="PTHR31391:SF157">
    <property type="entry name" value="B3 DOMAIN-CONTAINING PROTEIN REM16"/>
    <property type="match status" value="1"/>
</dbReference>
<feature type="compositionally biased region" description="Polar residues" evidence="5">
    <location>
        <begin position="447"/>
        <end position="460"/>
    </location>
</feature>
<feature type="compositionally biased region" description="Polar residues" evidence="5">
    <location>
        <begin position="226"/>
        <end position="239"/>
    </location>
</feature>
<feature type="region of interest" description="Disordered" evidence="5">
    <location>
        <begin position="414"/>
        <end position="460"/>
    </location>
</feature>
<dbReference type="STRING" id="3218.A0A2K1KD75"/>
<keyword evidence="1" id="KW-0805">Transcription regulation</keyword>
<evidence type="ECO:0000256" key="2">
    <source>
        <dbReference type="ARBA" id="ARBA00023125"/>
    </source>
</evidence>
<dbReference type="GeneID" id="112284923"/>
<feature type="region of interest" description="Disordered" evidence="5">
    <location>
        <begin position="820"/>
        <end position="851"/>
    </location>
</feature>
<feature type="region of interest" description="Disordered" evidence="5">
    <location>
        <begin position="1058"/>
        <end position="1086"/>
    </location>
</feature>
<evidence type="ECO:0000313" key="9">
    <source>
        <dbReference type="Proteomes" id="UP000006727"/>
    </source>
</evidence>
<evidence type="ECO:0000313" key="8">
    <source>
        <dbReference type="EnsemblPlants" id="Pp3c7_26690V3.1"/>
    </source>
</evidence>
<keyword evidence="9" id="KW-1185">Reference proteome</keyword>
<keyword evidence="4" id="KW-0539">Nucleus</keyword>
<dbReference type="InterPro" id="IPR044837">
    <property type="entry name" value="REM16-like"/>
</dbReference>
<dbReference type="KEGG" id="ppp:112284923"/>
<dbReference type="Gramene" id="Pp3c7_26690V3.1">
    <property type="protein sequence ID" value="Pp3c7_26690V3.1"/>
    <property type="gene ID" value="Pp3c7_26690"/>
</dbReference>
<dbReference type="GO" id="GO:0003677">
    <property type="term" value="F:DNA binding"/>
    <property type="evidence" value="ECO:0007669"/>
    <property type="project" value="UniProtKB-KW"/>
</dbReference>
<reference evidence="8" key="3">
    <citation type="submission" date="2020-12" db="UniProtKB">
        <authorList>
            <consortium name="EnsemblPlants"/>
        </authorList>
    </citation>
    <scope>IDENTIFICATION</scope>
</reference>
<accession>A0A2K1KD75</accession>
<dbReference type="RefSeq" id="XP_024381077.1">
    <property type="nucleotide sequence ID" value="XM_024525309.2"/>
</dbReference>
<dbReference type="OrthoDB" id="1666376at2759"/>
<organism evidence="7">
    <name type="scientific">Physcomitrium patens</name>
    <name type="common">Spreading-leaved earth moss</name>
    <name type="synonym">Physcomitrella patens</name>
    <dbReference type="NCBI Taxonomy" id="3218"/>
    <lineage>
        <taxon>Eukaryota</taxon>
        <taxon>Viridiplantae</taxon>
        <taxon>Streptophyta</taxon>
        <taxon>Embryophyta</taxon>
        <taxon>Bryophyta</taxon>
        <taxon>Bryophytina</taxon>
        <taxon>Bryopsida</taxon>
        <taxon>Funariidae</taxon>
        <taxon>Funariales</taxon>
        <taxon>Funariaceae</taxon>
        <taxon>Physcomitrium</taxon>
    </lineage>
</organism>
<reference evidence="7 9" key="1">
    <citation type="journal article" date="2008" name="Science">
        <title>The Physcomitrella genome reveals evolutionary insights into the conquest of land by plants.</title>
        <authorList>
            <person name="Rensing S."/>
            <person name="Lang D."/>
            <person name="Zimmer A."/>
            <person name="Terry A."/>
            <person name="Salamov A."/>
            <person name="Shapiro H."/>
            <person name="Nishiyama T."/>
            <person name="Perroud P.-F."/>
            <person name="Lindquist E."/>
            <person name="Kamisugi Y."/>
            <person name="Tanahashi T."/>
            <person name="Sakakibara K."/>
            <person name="Fujita T."/>
            <person name="Oishi K."/>
            <person name="Shin-I T."/>
            <person name="Kuroki Y."/>
            <person name="Toyoda A."/>
            <person name="Suzuki Y."/>
            <person name="Hashimoto A."/>
            <person name="Yamaguchi K."/>
            <person name="Sugano A."/>
            <person name="Kohara Y."/>
            <person name="Fujiyama A."/>
            <person name="Anterola A."/>
            <person name="Aoki S."/>
            <person name="Ashton N."/>
            <person name="Barbazuk W.B."/>
            <person name="Barker E."/>
            <person name="Bennetzen J."/>
            <person name="Bezanilla M."/>
            <person name="Blankenship R."/>
            <person name="Cho S.H."/>
            <person name="Dutcher S."/>
            <person name="Estelle M."/>
            <person name="Fawcett J.A."/>
            <person name="Gundlach H."/>
            <person name="Hanada K."/>
            <person name="Heyl A."/>
            <person name="Hicks K.A."/>
            <person name="Hugh J."/>
            <person name="Lohr M."/>
            <person name="Mayer K."/>
            <person name="Melkozernov A."/>
            <person name="Murata T."/>
            <person name="Nelson D."/>
            <person name="Pils B."/>
            <person name="Prigge M."/>
            <person name="Reiss B."/>
            <person name="Renner T."/>
            <person name="Rombauts S."/>
            <person name="Rushton P."/>
            <person name="Sanderfoot A."/>
            <person name="Schween G."/>
            <person name="Shiu S.-H."/>
            <person name="Stueber K."/>
            <person name="Theodoulou F.L."/>
            <person name="Tu H."/>
            <person name="Van de Peer Y."/>
            <person name="Verrier P.J."/>
            <person name="Waters E."/>
            <person name="Wood A."/>
            <person name="Yang L."/>
            <person name="Cove D."/>
            <person name="Cuming A."/>
            <person name="Hasebe M."/>
            <person name="Lucas S."/>
            <person name="Mishler D.B."/>
            <person name="Reski R."/>
            <person name="Grigoriev I."/>
            <person name="Quatrano R.S."/>
            <person name="Boore J.L."/>
        </authorList>
    </citation>
    <scope>NUCLEOTIDE SEQUENCE [LARGE SCALE GENOMIC DNA]</scope>
    <source>
        <strain evidence="8 9">cv. Gransden 2004</strain>
    </source>
</reference>
<sequence length="1537" mass="171376">MKTDLEGLRPCASFTETCVESHGAQCQLNEDQSVGAPSFLKMIRDKHLPNNAGFVRLPSSFMEQHGPRIGNVVTLKGPSGWVGQASVSNDEGFAFCGGWKQFVVHHNIGAGDYVVCTLIADSKFSVKIYNKFGCEKDHPSHALTPEGPKVHLSIFKPSEGGREFSLTNLGGKRKTLDEVKSLSGIGKKLCMQQLGLERSIVEEGNAEIETKLHIASEFKSDHDPDPQQSVDTVRASTPVQVGPLSEDYSSSESEKRNVEMEEIDDIDDCNKAIVRKRAHRAVYETEMRRFMAMEAAQAYETANPRTMLVVNKTAITKSQSYFSSVFARKWFPEERAQLLLIDDADNKWAVTFIPTASHMVLGAGWAKFVRDNKLEKGDVVVFELKNPNTLTLTVHIFRVKDYTFVRVANLGRTKHPDSSMVSTPSKTDNLSGNARVKHTAESREDNQSPGTSDITELKSQSPMAPQYAAVAKYFANRASPSIYGNQKVCDGVVQESEPQKANETNSTAEECGIIRHIGESFTISKQGLHFLMPGSQSREREETLVELNDKISAYSTQKNLQTAAPFTALPSGISEIQCFYSPATHSPQQLQSLLAQQEQIADGMPAHLGGTVFLAPQGQKPCSTQVQDRTTIMNLQPNQPLETSQLDESHTGVTVPPGLPKEVEFPRIMKDDPPARPRERWEIKPRRPRPPTDAERQRAMDEASEFWTPNPHVMVVLKPSQVYAGFSLTLRCAALPDETRDATLVDSTGQTWMCKWLVNHSGRRLSAGWKRFAVDHLLEEGDVCVFEMIDRINLTLLINIFRIELDDHISEPIEIRKSVELRRPPADPTKRKRKSRAKPKGLGPPVPKLPAYSGCRMEKLGGSSPLPRGANVLPNMPSYKYTALQSRRRPVTMEERRRTELGARNLNTKNPSVTVVMRNSSVYCHFLVSIPSAFAKQWLPRKLVRVTLVDSGGQKSTARWAGNRKKSACLKSFREFSLSHCLEEGDALVFELMDPNPNNPVFLVHVFRVVELPSTRMSPKDWETHYKLDVMIGTMKPVVPLQAYQRRYDGQSRMLQANQPLSSGSEDEQDEPSGVSLQPPMLSELSPKSKTKAIYSALVKRKTIGNKENGYSDPVQHDLGEDTSSTVEKLAHTAQGQIENYADKATHIFQLERLGRQQISRDIMPIFKKNPRIDADGPEAVIAGLSNQACREQVEHVHDKPDSKAGFHASHVADDTSQNAKNVKPMVPKTPKKEPLEEVGPPKEGKKTRRKTTQRREGRDDFLQVAVGETSNWEPQDLNLSRQENIEISDVLRKTLLGSEPKNGVSQPLVPSTHELELLLDSNASRPDPLSRTKDLQDNKRFISGSNYQDQTGMHGTEHSVRNQKVSIAADQQTLDRVGAVENEQWLKPKPEPVHGGDIVRGMRCEGGSCVESGQLEVPRPGKEKGGLVKVDTTTQFKQVFFGSIIDGVRSEVGAHNSDAERKRLCHVEQGLTPKTRDRVDRWQFLQPGMVVNSNADKNVQASNNNNNRISWFNHPSIVSQAGKAQASATWEKRREK</sequence>
<feature type="domain" description="TF-B3" evidence="6">
    <location>
        <begin position="738"/>
        <end position="804"/>
    </location>
</feature>
<feature type="compositionally biased region" description="Polar residues" evidence="5">
    <location>
        <begin position="1344"/>
        <end position="1354"/>
    </location>
</feature>
<keyword evidence="3" id="KW-0804">Transcription</keyword>
<dbReference type="Pfam" id="PF02362">
    <property type="entry name" value="B3"/>
    <property type="match status" value="4"/>
</dbReference>
<feature type="compositionally biased region" description="Basic residues" evidence="5">
    <location>
        <begin position="830"/>
        <end position="839"/>
    </location>
</feature>
<evidence type="ECO:0000256" key="4">
    <source>
        <dbReference type="ARBA" id="ARBA00023242"/>
    </source>
</evidence>
<feature type="compositionally biased region" description="Basic and acidic residues" evidence="5">
    <location>
        <begin position="1329"/>
        <end position="1341"/>
    </location>
</feature>
<dbReference type="Proteomes" id="UP000006727">
    <property type="component" value="Chromosome 7"/>
</dbReference>
<feature type="compositionally biased region" description="Polar residues" evidence="5">
    <location>
        <begin position="419"/>
        <end position="432"/>
    </location>
</feature>
<reference evidence="7 9" key="2">
    <citation type="journal article" date="2018" name="Plant J.">
        <title>The Physcomitrella patens chromosome-scale assembly reveals moss genome structure and evolution.</title>
        <authorList>
            <person name="Lang D."/>
            <person name="Ullrich K.K."/>
            <person name="Murat F."/>
            <person name="Fuchs J."/>
            <person name="Jenkins J."/>
            <person name="Haas F.B."/>
            <person name="Piednoel M."/>
            <person name="Gundlach H."/>
            <person name="Van Bel M."/>
            <person name="Meyberg R."/>
            <person name="Vives C."/>
            <person name="Morata J."/>
            <person name="Symeonidi A."/>
            <person name="Hiss M."/>
            <person name="Muchero W."/>
            <person name="Kamisugi Y."/>
            <person name="Saleh O."/>
            <person name="Blanc G."/>
            <person name="Decker E.L."/>
            <person name="van Gessel N."/>
            <person name="Grimwood J."/>
            <person name="Hayes R.D."/>
            <person name="Graham S.W."/>
            <person name="Gunter L.E."/>
            <person name="McDaniel S.F."/>
            <person name="Hoernstein S.N.W."/>
            <person name="Larsson A."/>
            <person name="Li F.W."/>
            <person name="Perroud P.F."/>
            <person name="Phillips J."/>
            <person name="Ranjan P."/>
            <person name="Rokshar D.S."/>
            <person name="Rothfels C.J."/>
            <person name="Schneider L."/>
            <person name="Shu S."/>
            <person name="Stevenson D.W."/>
            <person name="Thummler F."/>
            <person name="Tillich M."/>
            <person name="Villarreal Aguilar J.C."/>
            <person name="Widiez T."/>
            <person name="Wong G.K."/>
            <person name="Wymore A."/>
            <person name="Zhang Y."/>
            <person name="Zimmer A.D."/>
            <person name="Quatrano R.S."/>
            <person name="Mayer K.F.X."/>
            <person name="Goodstein D."/>
            <person name="Casacuberta J.M."/>
            <person name="Vandepoele K."/>
            <person name="Reski R."/>
            <person name="Cuming A.C."/>
            <person name="Tuskan G.A."/>
            <person name="Maumus F."/>
            <person name="Salse J."/>
            <person name="Schmutz J."/>
            <person name="Rensing S.A."/>
        </authorList>
    </citation>
    <scope>NUCLEOTIDE SEQUENCE [LARGE SCALE GENOMIC DNA]</scope>
    <source>
        <strain evidence="8 9">cv. Gransden 2004</strain>
    </source>
</reference>
<evidence type="ECO:0000256" key="3">
    <source>
        <dbReference type="ARBA" id="ARBA00023163"/>
    </source>
</evidence>
<name>A0A2K1KD75_PHYPA</name>
<feature type="region of interest" description="Disordered" evidence="5">
    <location>
        <begin position="1199"/>
        <end position="1261"/>
    </location>
</feature>
<evidence type="ECO:0000256" key="1">
    <source>
        <dbReference type="ARBA" id="ARBA00023015"/>
    </source>
</evidence>
<evidence type="ECO:0000256" key="5">
    <source>
        <dbReference type="SAM" id="MobiDB-lite"/>
    </source>
</evidence>
<proteinExistence type="predicted"/>